<dbReference type="CDD" id="cd19532">
    <property type="entry name" value="C_PKS-NRPS"/>
    <property type="match status" value="1"/>
</dbReference>
<dbReference type="EMBL" id="JX129225">
    <property type="protein sequence ID" value="AFP89391.1"/>
    <property type="molecule type" value="Genomic_DNA"/>
</dbReference>
<dbReference type="GO" id="GO:0016874">
    <property type="term" value="F:ligase activity"/>
    <property type="evidence" value="ECO:0007669"/>
    <property type="project" value="UniProtKB-KW"/>
</dbReference>
<dbReference type="PANTHER" id="PTHR43775:SF20">
    <property type="entry name" value="HYBRID PKS-NRPS SYNTHETASE APDA"/>
    <property type="match status" value="1"/>
</dbReference>
<dbReference type="Pfam" id="PF00698">
    <property type="entry name" value="Acyl_transf_1"/>
    <property type="match status" value="1"/>
</dbReference>
<reference evidence="14" key="1">
    <citation type="journal article" date="2012" name="J. Microbiol. Methods">
        <title>Rapid screening of an ordered fosmid library to clone multiple polyketide synthase genes of the phytopathogenic fungus Cladosporium phlei.</title>
        <authorList>
            <person name="So K.K."/>
            <person name="Kim J.M."/>
            <person name="Nguyen N.L."/>
            <person name="Park J.A."/>
            <person name="Kim B.T."/>
            <person name="Park S.M."/>
            <person name="Hwang K.J."/>
            <person name="Kim D.H."/>
        </authorList>
    </citation>
    <scope>NUCLEOTIDE SEQUENCE</scope>
    <source>
        <strain evidence="14">Cppks3</strain>
    </source>
</reference>
<dbReference type="Gene3D" id="3.30.300.30">
    <property type="match status" value="1"/>
</dbReference>
<dbReference type="InterPro" id="IPR020841">
    <property type="entry name" value="PKS_Beta-ketoAc_synthase_dom"/>
</dbReference>
<dbReference type="Gene3D" id="3.30.559.30">
    <property type="entry name" value="Nonribosomal peptide synthetase, condensation domain"/>
    <property type="match status" value="1"/>
</dbReference>
<dbReference type="CDD" id="cd02440">
    <property type="entry name" value="AdoMet_MTases"/>
    <property type="match status" value="1"/>
</dbReference>
<evidence type="ECO:0000256" key="5">
    <source>
        <dbReference type="ARBA" id="ARBA00022679"/>
    </source>
</evidence>
<dbReference type="InterPro" id="IPR020806">
    <property type="entry name" value="PKS_PP-bd"/>
</dbReference>
<dbReference type="PROSITE" id="PS52019">
    <property type="entry name" value="PKS_MFAS_DH"/>
    <property type="match status" value="1"/>
</dbReference>
<dbReference type="Gene3D" id="3.40.50.720">
    <property type="entry name" value="NAD(P)-binding Rossmann-like Domain"/>
    <property type="match status" value="3"/>
</dbReference>
<dbReference type="InterPro" id="IPR042099">
    <property type="entry name" value="ANL_N_sf"/>
</dbReference>
<dbReference type="Pfam" id="PF00550">
    <property type="entry name" value="PP-binding"/>
    <property type="match status" value="2"/>
</dbReference>
<dbReference type="SMART" id="SM00825">
    <property type="entry name" value="PKS_KS"/>
    <property type="match status" value="1"/>
</dbReference>
<evidence type="ECO:0000256" key="8">
    <source>
        <dbReference type="ARBA" id="ARBA00023268"/>
    </source>
</evidence>
<dbReference type="InterPro" id="IPR013968">
    <property type="entry name" value="PKS_KR"/>
</dbReference>
<keyword evidence="8" id="KW-0511">Multifunctional enzyme</keyword>
<dbReference type="SUPFAM" id="SSF52777">
    <property type="entry name" value="CoA-dependent acyltransferases"/>
    <property type="match status" value="2"/>
</dbReference>
<dbReference type="InterPro" id="IPR014030">
    <property type="entry name" value="Ketoacyl_synth_N"/>
</dbReference>
<organism evidence="14">
    <name type="scientific">Cladosporium phlei</name>
    <dbReference type="NCBI Taxonomy" id="1116209"/>
    <lineage>
        <taxon>Eukaryota</taxon>
        <taxon>Fungi</taxon>
        <taxon>Dikarya</taxon>
        <taxon>Ascomycota</taxon>
        <taxon>Pezizomycotina</taxon>
        <taxon>Dothideomycetes</taxon>
        <taxon>Dothideomycetidae</taxon>
        <taxon>Cladosporiales</taxon>
        <taxon>Cladosporiaceae</taxon>
        <taxon>Cladosporium</taxon>
    </lineage>
</organism>
<dbReference type="SMART" id="SM00822">
    <property type="entry name" value="PKS_KR"/>
    <property type="match status" value="1"/>
</dbReference>
<evidence type="ECO:0000259" key="11">
    <source>
        <dbReference type="PROSITE" id="PS50075"/>
    </source>
</evidence>
<evidence type="ECO:0000256" key="2">
    <source>
        <dbReference type="ARBA" id="ARBA00022553"/>
    </source>
</evidence>
<dbReference type="SUPFAM" id="SSF53901">
    <property type="entry name" value="Thiolase-like"/>
    <property type="match status" value="1"/>
</dbReference>
<dbReference type="InterPro" id="IPR016039">
    <property type="entry name" value="Thiolase-like"/>
</dbReference>
<dbReference type="InterPro" id="IPR029063">
    <property type="entry name" value="SAM-dependent_MTases_sf"/>
</dbReference>
<dbReference type="InterPro" id="IPR014031">
    <property type="entry name" value="Ketoacyl_synth_C"/>
</dbReference>
<feature type="region of interest" description="C-terminal hotdog fold" evidence="9">
    <location>
        <begin position="1069"/>
        <end position="1222"/>
    </location>
</feature>
<evidence type="ECO:0000259" key="12">
    <source>
        <dbReference type="PROSITE" id="PS52004"/>
    </source>
</evidence>
<dbReference type="SUPFAM" id="SSF55048">
    <property type="entry name" value="Probable ACP-binding domain of malonyl-CoA ACP transacylase"/>
    <property type="match status" value="1"/>
</dbReference>
<dbReference type="InterPro" id="IPR049551">
    <property type="entry name" value="PKS_DH_C"/>
</dbReference>
<proteinExistence type="predicted"/>
<dbReference type="InterPro" id="IPR018201">
    <property type="entry name" value="Ketoacyl_synth_AS"/>
</dbReference>
<dbReference type="GO" id="GO:0004315">
    <property type="term" value="F:3-oxoacyl-[acyl-carrier-protein] synthase activity"/>
    <property type="evidence" value="ECO:0007669"/>
    <property type="project" value="InterPro"/>
</dbReference>
<dbReference type="Gene3D" id="3.30.70.3290">
    <property type="match status" value="1"/>
</dbReference>
<dbReference type="PROSITE" id="PS00455">
    <property type="entry name" value="AMP_BINDING"/>
    <property type="match status" value="1"/>
</dbReference>
<feature type="domain" description="Carrier" evidence="11">
    <location>
        <begin position="2333"/>
        <end position="2415"/>
    </location>
</feature>
<dbReference type="InterPro" id="IPR014043">
    <property type="entry name" value="Acyl_transferase_dom"/>
</dbReference>
<accession>J7H0D7</accession>
<keyword evidence="5" id="KW-0808">Transferase</keyword>
<keyword evidence="4" id="KW-0489">Methyltransferase</keyword>
<dbReference type="Pfam" id="PF07993">
    <property type="entry name" value="NAD_binding_4"/>
    <property type="match status" value="1"/>
</dbReference>
<dbReference type="InterPro" id="IPR045851">
    <property type="entry name" value="AMP-bd_C_sf"/>
</dbReference>
<dbReference type="GO" id="GO:0016491">
    <property type="term" value="F:oxidoreductase activity"/>
    <property type="evidence" value="ECO:0007669"/>
    <property type="project" value="UniProtKB-KW"/>
</dbReference>
<sequence length="3913" mass="427771">MSSPKTQEPIALIGSGCRFPGDVSSPSQLWSLLETPRDVLTRIPPERFNIDAFYHPDGSHHGKTNVQHAHLLSGDSHAFDASFFNIKPHEADCIDPQQRMLLETVYDSLAAAGLRVEDLQDTNTAAYVGVMSADYADILYHDINSAPTYTATGSARSIISNRLSYFFNWHGPSMTIDTACSSSLVALHHAVQALRNGESKVAIAAGANLIFGPNQFIVESKLSMLSPNGRSRMWDSAADGYARGEGIAAVVLKTLSQALADGDHIECIIRETGVNQDGRTPGITMPSHGAQESLIRETYAKAGLDITKVSDRCQFFEAHGTLDGPDVLYVGSIKTIIGHTEGTAGLAGVIKASLAVQHGVLPPNMLFDELSPKVAPFYKGLRILTEAAPWPRLPSGQPRRASVNSFGFGGTNAHAIIESYEDIPDIARIQGSPSLMPLNISAHTERALRESMIALLDFLRANESACLGDLTWTHHNRRSVLPIRRSVPASSVDALCNHLMKEIDALSSPTLSTAVKAENKVTETRFLGVFTGQGAQWPAMGKALLKASETAMGILEDLDRSLASLPPKDRPSWSIIDELSREGDQSKLQSATYSQPLCTAVQILLVDLLASAGIAFKAVVGHSSGEIACAYAAGCLSASDAIRIAYFRGVVTQQAGGHSGSQGLMMAVGTTLEDARDLCDLDAFAGRLCVAASNAADSVTLSGDADAIQHAKEVLDDEQKFCRVLKVDKAYHSHHMLPCAASYVRALATSGIASRRVESTSATVWLSSVHPGTRMTASDATAVYWKDNMISPVYFFQALTTALEQEGGFDVAIEVGPHPALKGPVLSTAQSIVGSELPYTGCLSRGEDDVEALSSALGYLWERFGPRACDLNTLSAFFNPHSRPGKMLSDLPIYPWDKRQKYWIEPRLTTAFLRRGTPSHPLLGDISANSTSESWQWINIFKPKEIAWLDGHQLQGQTILPAAAYAVMAMEAAKHVVGDREICLLEILDLVVGKAVSFDNESDAVEVVLNLNLEPTTAESDQLELRFNIDSSLAKETSLSWSAGGRVVVSFGPPSPMALPAPSPEMPLMSEVNTDAFYDELHRVGYGYHQDFRGIDTLRRTTNCSAGTLRVPRELPDGHPLIIHPAPLDVAFQAFIAAFCAPGDGRLWSLHVPTSIKRIAVNPWLSALAQSSGADLSFCSNIASEMSDTVQGDIDVFVPETRATVIQVEQISFKPFAAPTASDDRLLFSQWIWAPLTADKVLSSPSDRATVEEKQAAVAMERMTYYYTRKLLAELLPEDRTVAAPHFQHMLKWGEHVVDLAKTRKHPYWHESWEADNQEIISGMVRRFADRADVEMISRIGQNLLAVVNDEAQVLEIMTQDALLGRFYREALGFRPCYHHIARLVEQIAHRHPNLEILEIGAGTGNCTKAVLPALGEAFNGYCFTDISSGFFEESRPQFATFDDRMSYKVLDISRDPASQGFAPHSFDMIIASNVLHATQSLRETMKHCRQLLKPGGHMLLLEITSFEQTWISFIFGTVPGWWEGAEIDGRTLGPTATISEWEGIMKDVGFSALESCTEQTDDHTIPLSVFSARAMDPTMALIKAPLIHSQSNGAGPLVVIGGLTSNSKPFLASLEDTLGHRVAAVVPSFADIHDVVLPKHSTFVVLSELDNELFANLDEDSFEGVKAMFYYARNVLWLTEDAYTQRPFQLMVQGMCRTLRLEYPDCQLQLLDIDCAAKVDPQVIVSTLLTLEASQDLDQKHVLWTTEGELRMIDGQIHVPRLKPDTKRNQRYNSKRRRITSSVDTGNHPVELRKSATGFDLFSLENILDPKVSSDDLLAINVSFSTLYAVKMSASRYLFPVAGHIIGTGAPVIALTTENCSTVHVPVGLTIQPGLGDLAVQLSAFVANVLAKSMLAAAPKGSTLLVHEPSAAVAQALLQLAPAGEVLSEGNCLVLHPKATHKALRQSMPRNIFAYFDMQGSGLDRSLSRRIQSCLPTSCDRFSLAHFYQERAMSLGTIDLSKTIDMNIFQGLRTTAVSPVAIEEITGSSATTATTDVSTIVDWRMLTKADVRAEPVDSINLFNGNGTYVLVGLTGDLGRSLLLLSRNPKISAEWLKMVSQGGATVETKAMDVASLDSVKTALQSIEDRLPRIAGVAHGPLVLQDAMFENMDLETMETVLESKVKGSINLEAYFGDRQLEFFVYFSSLVAAGGNRGQSNYAAANLYLSSAAARRRKHGLAASCINISAVTGVGFIARAARESDYAISKIMFMPVSEQDLHQQFAEAVLAGNPSSKDSFEITTGMPFNDPANREHIPFIDDPRLGFYKLPERTNVFAKESSLGGPVKDRLASVGTREEAERIIREATLEKLRIALQLPADDSIDSEVALIDQGVDSLVAVTLRSWFSKELGIDVPVLKVLGGASVADLASNAFDKLSPDTMPQMQLAKDSTEPDLVDPGETETSSSLSSVTADTSDNSDAEQSDEILETPFTVFSPSEDCKGPIGFFDDTLTPADLGDAAKAGEDAHDLTAARAAPMSFGQARFWLVRNLIQDQTASNVTIGMWIDGPLDFARLSKAVKKFVNRHETFRTRFFEQTDEEHRPTPMQAVMTRSKVTLEICECSDRSAALDGFHDLQRHIYDLENGSTSRMVLFTWGPTEHFLVIAYHHIIMDGWGFEMMVKELDALYNNKDMSPVQQYLDFSTRQHLELEDGTMCAEKAYWHSELSPPPHTLPLLPFSTSPSRTATLSWDFHEESIRLDPLVAARIRDRSRKQKANPFHFYLAAYYVMLARMTDTDDICIGLADANRTGLDDIRTMGFFINLLPIRLTYDPSETFGDAIIRARDKSRQALQNSKLPFDVMLEQLGVTGTATHSPVFQAFLDYKQGQSESGKIGPSTISGVEMSRGRTGYDISIEITEDPTKDPLINIKLQKSLYAQTDVAALLKSFVNILQTFSRNPAVRIDEPRLFAKADISKALVLGRGPNKVFPEHTDLLQQIDEHCDAFPDRLALSGQAVEMTYQQMQRRVLGITRKLTELGLAPQDRVGVMQLPDAERICCMLAIMRVGAVYVPLDPEWPGARLQTVLESCSPRTILTDLATSTVALEKCPEQDLLISSDIPSSDETLPSFIEAGSYAALLYTSGTTGKPKGVLLSHDGLYNNVHGTLSELGYPQLKVLQQSAATFDLSLKQILISLTSGGSCHVVPADMRKDARAVASMIASENITYTKATPSEYTSWLQAGASILRDAKSWQFAFAGGEVLPQSVLHGIRSLGLDHLRFFCVYGPAEISLSSHLTEILYKDEIPDRMPVGRALPNYSTYVVDENLKLLPMGVPGELLIGGKGVCKGYYNEPVLTQEQFIPDVFATPELVALGHTTLFRSGDRGRLTQDGTLCFDGRVSSSTLVKLRGFRVDLQDTENAIVEASHGAISRAVASVRGDDIGSWIVAHVAFFPDCPQSRREPCIRDTMAGLSVPHYMRPSMMFEIDQVPLTSHGKVDRRAIDALELPVRLKPELVQLSSEQLRLWKIWTQVLPSDAISAVAPTSETDFMDVGGNSMLLVMLQNRLRKYLDLSVPLLELFEATTLGTMAGLMSDVTNNEIVAWSADAEATLDVASIEDFITSTSDHAAPTPPAVGCRVAITGAFGFAGRSILRQLLEHENVTHVHCLAVRQSAEEIASSNLISQPERVTLHQGDMVNHQFGMTDTEFALLSQSVEVIIHCAASRSFWDSYTTLKPVNVEPTKQLVRLAAPRQVPILFISSASASSMPRDTITLDSAAGYNISKLVSELALSNAHDQFGIGFTTMRMARGERVSPQRDLTAIQELVRIEQKLGKRIDFDELSGSIALAPVADLARAMVEEALALGSSQGPPSRKQSEYAATCSMTGDAYNRYAQESGLSESEAWTSLPRQDAITFMKEAKAAGFKYIVTAQEYSVGDLSSAR</sequence>
<dbReference type="PANTHER" id="PTHR43775">
    <property type="entry name" value="FATTY ACID SYNTHASE"/>
    <property type="match status" value="1"/>
</dbReference>
<dbReference type="InterPro" id="IPR001227">
    <property type="entry name" value="Ac_transferase_dom_sf"/>
</dbReference>
<dbReference type="InterPro" id="IPR057326">
    <property type="entry name" value="KR_dom"/>
</dbReference>
<dbReference type="SMART" id="SM00826">
    <property type="entry name" value="PKS_DH"/>
    <property type="match status" value="1"/>
</dbReference>
<evidence type="ECO:0000313" key="14">
    <source>
        <dbReference type="EMBL" id="AFP89391.1"/>
    </source>
</evidence>
<dbReference type="Gene3D" id="3.40.47.10">
    <property type="match status" value="1"/>
</dbReference>
<dbReference type="InterPro" id="IPR036736">
    <property type="entry name" value="ACP-like_sf"/>
</dbReference>
<keyword evidence="2" id="KW-0597">Phosphoprotein</keyword>
<dbReference type="SMART" id="SM00823">
    <property type="entry name" value="PKS_PP"/>
    <property type="match status" value="2"/>
</dbReference>
<dbReference type="Gene3D" id="3.10.129.110">
    <property type="entry name" value="Polyketide synthase dehydratase"/>
    <property type="match status" value="1"/>
</dbReference>
<dbReference type="InterPro" id="IPR056501">
    <property type="entry name" value="NAD-bd_HRPKS_sdrA"/>
</dbReference>
<dbReference type="SUPFAM" id="SSF56801">
    <property type="entry name" value="Acetyl-CoA synthetase-like"/>
    <property type="match status" value="1"/>
</dbReference>
<dbReference type="GO" id="GO:0032259">
    <property type="term" value="P:methylation"/>
    <property type="evidence" value="ECO:0007669"/>
    <property type="project" value="UniProtKB-KW"/>
</dbReference>
<keyword evidence="7" id="KW-0560">Oxidoreductase</keyword>
<name>J7H0D7_9PEZI</name>
<dbReference type="PROSITE" id="PS50075">
    <property type="entry name" value="CARRIER"/>
    <property type="match status" value="2"/>
</dbReference>
<dbReference type="InterPro" id="IPR023213">
    <property type="entry name" value="CAT-like_dom_sf"/>
</dbReference>
<dbReference type="PROSITE" id="PS00606">
    <property type="entry name" value="KS3_1"/>
    <property type="match status" value="1"/>
</dbReference>
<dbReference type="Pfam" id="PF14765">
    <property type="entry name" value="PS-DH"/>
    <property type="match status" value="1"/>
</dbReference>
<evidence type="ECO:0000256" key="9">
    <source>
        <dbReference type="PROSITE-ProRule" id="PRU01363"/>
    </source>
</evidence>
<dbReference type="InterPro" id="IPR049900">
    <property type="entry name" value="PKS_mFAS_DH"/>
</dbReference>
<dbReference type="InterPro" id="IPR013217">
    <property type="entry name" value="Methyltransf_12"/>
</dbReference>
<dbReference type="Gene3D" id="3.40.50.150">
    <property type="entry name" value="Vaccinia Virus protein VP39"/>
    <property type="match status" value="1"/>
</dbReference>
<dbReference type="CDD" id="cd00833">
    <property type="entry name" value="PKS"/>
    <property type="match status" value="1"/>
</dbReference>
<dbReference type="Pfam" id="PF08242">
    <property type="entry name" value="Methyltransf_12"/>
    <property type="match status" value="1"/>
</dbReference>
<feature type="compositionally biased region" description="Low complexity" evidence="10">
    <location>
        <begin position="2440"/>
        <end position="2454"/>
    </location>
</feature>
<dbReference type="PROSITE" id="PS52004">
    <property type="entry name" value="KS3_2"/>
    <property type="match status" value="1"/>
</dbReference>
<dbReference type="Pfam" id="PF02801">
    <property type="entry name" value="Ketoacyl-synt_C"/>
    <property type="match status" value="1"/>
</dbReference>
<evidence type="ECO:0000256" key="6">
    <source>
        <dbReference type="ARBA" id="ARBA00022737"/>
    </source>
</evidence>
<dbReference type="SUPFAM" id="SSF52151">
    <property type="entry name" value="FabD/lysophospholipase-like"/>
    <property type="match status" value="1"/>
</dbReference>
<dbReference type="InterPro" id="IPR001242">
    <property type="entry name" value="Condensation_dom"/>
</dbReference>
<evidence type="ECO:0000256" key="3">
    <source>
        <dbReference type="ARBA" id="ARBA00022598"/>
    </source>
</evidence>
<dbReference type="Gene3D" id="1.10.1200.10">
    <property type="entry name" value="ACP-like"/>
    <property type="match status" value="2"/>
</dbReference>
<dbReference type="GO" id="GO:0004312">
    <property type="term" value="F:fatty acid synthase activity"/>
    <property type="evidence" value="ECO:0007669"/>
    <property type="project" value="TreeGrafter"/>
</dbReference>
<dbReference type="Pfam" id="PF16197">
    <property type="entry name" value="KAsynt_C_assoc"/>
    <property type="match status" value="1"/>
</dbReference>
<dbReference type="Pfam" id="PF08659">
    <property type="entry name" value="KR"/>
    <property type="match status" value="1"/>
</dbReference>
<dbReference type="SUPFAM" id="SSF53335">
    <property type="entry name" value="S-adenosyl-L-methionine-dependent methyltransferases"/>
    <property type="match status" value="1"/>
</dbReference>
<feature type="domain" description="Carrier" evidence="11">
    <location>
        <begin position="3488"/>
        <end position="3568"/>
    </location>
</feature>
<keyword evidence="3" id="KW-0436">Ligase</keyword>
<dbReference type="CDD" id="cd05930">
    <property type="entry name" value="A_NRPS"/>
    <property type="match status" value="1"/>
</dbReference>
<dbReference type="Pfam" id="PF00501">
    <property type="entry name" value="AMP-binding"/>
    <property type="match status" value="1"/>
</dbReference>
<dbReference type="Gene3D" id="3.40.50.12780">
    <property type="entry name" value="N-terminal domain of ligase-like"/>
    <property type="match status" value="1"/>
</dbReference>
<dbReference type="Pfam" id="PF00668">
    <property type="entry name" value="Condensation"/>
    <property type="match status" value="1"/>
</dbReference>
<dbReference type="InterPro" id="IPR000873">
    <property type="entry name" value="AMP-dep_synth/lig_dom"/>
</dbReference>
<dbReference type="InterPro" id="IPR020845">
    <property type="entry name" value="AMP-binding_CS"/>
</dbReference>
<dbReference type="SMART" id="SM00827">
    <property type="entry name" value="PKS_AT"/>
    <property type="match status" value="1"/>
</dbReference>
<dbReference type="InterPro" id="IPR013120">
    <property type="entry name" value="FAR_NAD-bd"/>
</dbReference>
<evidence type="ECO:0000256" key="4">
    <source>
        <dbReference type="ARBA" id="ARBA00022603"/>
    </source>
</evidence>
<dbReference type="InterPro" id="IPR016035">
    <property type="entry name" value="Acyl_Trfase/lysoPLipase"/>
</dbReference>
<evidence type="ECO:0000256" key="10">
    <source>
        <dbReference type="SAM" id="MobiDB-lite"/>
    </source>
</evidence>
<feature type="domain" description="PKS/mFAS DH" evidence="13">
    <location>
        <begin position="920"/>
        <end position="1222"/>
    </location>
</feature>
<dbReference type="GO" id="GO:0008168">
    <property type="term" value="F:methyltransferase activity"/>
    <property type="evidence" value="ECO:0007669"/>
    <property type="project" value="UniProtKB-KW"/>
</dbReference>
<dbReference type="GO" id="GO:0006633">
    <property type="term" value="P:fatty acid biosynthetic process"/>
    <property type="evidence" value="ECO:0007669"/>
    <property type="project" value="InterPro"/>
</dbReference>
<dbReference type="InterPro" id="IPR036291">
    <property type="entry name" value="NAD(P)-bd_dom_sf"/>
</dbReference>
<protein>
    <submittedName>
        <fullName evidence="14">Polyketide synthase</fullName>
    </submittedName>
</protein>
<keyword evidence="1" id="KW-0596">Phosphopantetheine</keyword>
<dbReference type="Pfam" id="PF21089">
    <property type="entry name" value="PKS_DH_N"/>
    <property type="match status" value="1"/>
</dbReference>
<dbReference type="Pfam" id="PF00109">
    <property type="entry name" value="ketoacyl-synt"/>
    <property type="match status" value="1"/>
</dbReference>
<evidence type="ECO:0000256" key="7">
    <source>
        <dbReference type="ARBA" id="ARBA00023002"/>
    </source>
</evidence>
<dbReference type="GO" id="GO:0009403">
    <property type="term" value="P:toxin biosynthetic process"/>
    <property type="evidence" value="ECO:0007669"/>
    <property type="project" value="UniProtKB-ARBA"/>
</dbReference>
<feature type="active site" description="Proton donor; for dehydratase activity" evidence="9">
    <location>
        <position position="1129"/>
    </location>
</feature>
<dbReference type="Gene3D" id="3.30.559.10">
    <property type="entry name" value="Chloramphenicol acetyltransferase-like domain"/>
    <property type="match status" value="1"/>
</dbReference>
<dbReference type="Gene3D" id="3.40.366.10">
    <property type="entry name" value="Malonyl-Coenzyme A Acyl Carrier Protein, domain 2"/>
    <property type="match status" value="1"/>
</dbReference>
<dbReference type="InterPro" id="IPR042104">
    <property type="entry name" value="PKS_dehydratase_sf"/>
</dbReference>
<dbReference type="GO" id="GO:0031177">
    <property type="term" value="F:phosphopantetheine binding"/>
    <property type="evidence" value="ECO:0007669"/>
    <property type="project" value="InterPro"/>
</dbReference>
<evidence type="ECO:0000256" key="1">
    <source>
        <dbReference type="ARBA" id="ARBA00022450"/>
    </source>
</evidence>
<dbReference type="InterPro" id="IPR032821">
    <property type="entry name" value="PKS_assoc"/>
</dbReference>
<dbReference type="InterPro" id="IPR016036">
    <property type="entry name" value="Malonyl_transacylase_ACP-bd"/>
</dbReference>
<feature type="region of interest" description="N-terminal hotdog fold" evidence="9">
    <location>
        <begin position="920"/>
        <end position="1054"/>
    </location>
</feature>
<keyword evidence="6" id="KW-0677">Repeat</keyword>
<dbReference type="InterPro" id="IPR009081">
    <property type="entry name" value="PP-bd_ACP"/>
</dbReference>
<dbReference type="Pfam" id="PF23114">
    <property type="entry name" value="NAD-bd_HRPKS_sdrA"/>
    <property type="match status" value="1"/>
</dbReference>
<dbReference type="InterPro" id="IPR049552">
    <property type="entry name" value="PKS_DH_N"/>
</dbReference>
<evidence type="ECO:0000259" key="13">
    <source>
        <dbReference type="PROSITE" id="PS52019"/>
    </source>
</evidence>
<dbReference type="SUPFAM" id="SSF47336">
    <property type="entry name" value="ACP-like"/>
    <property type="match status" value="2"/>
</dbReference>
<feature type="active site" description="Proton acceptor; for dehydratase activity" evidence="9">
    <location>
        <position position="952"/>
    </location>
</feature>
<feature type="compositionally biased region" description="Acidic residues" evidence="10">
    <location>
        <begin position="2455"/>
        <end position="2466"/>
    </location>
</feature>
<reference evidence="14" key="2">
    <citation type="submission" date="2012-06" db="EMBL/GenBank/DDBJ databases">
        <authorList>
            <person name="So K.-K."/>
            <person name="Kim J.-M."/>
            <person name="Nguyen N.-L."/>
            <person name="Park J.-A."/>
            <person name="Kim B.-T."/>
            <person name="Park S.-M."/>
            <person name="Hwang K.-J."/>
            <person name="Kim D.-H."/>
        </authorList>
    </citation>
    <scope>NUCLEOTIDE SEQUENCE</scope>
    <source>
        <strain evidence="14">Cppks3</strain>
    </source>
</reference>
<feature type="domain" description="Ketosynthase family 3 (KS3)" evidence="12">
    <location>
        <begin position="7"/>
        <end position="419"/>
    </location>
</feature>
<dbReference type="InterPro" id="IPR050091">
    <property type="entry name" value="PKS_NRPS_Biosynth_Enz"/>
</dbReference>
<feature type="region of interest" description="Disordered" evidence="10">
    <location>
        <begin position="2416"/>
        <end position="2474"/>
    </location>
</feature>
<dbReference type="InterPro" id="IPR020807">
    <property type="entry name" value="PKS_DH"/>
</dbReference>
<dbReference type="SUPFAM" id="SSF51735">
    <property type="entry name" value="NAD(P)-binding Rossmann-fold domains"/>
    <property type="match status" value="2"/>
</dbReference>